<organism evidence="2 3">
    <name type="scientific">Peteryoungia aggregata LMG 23059</name>
    <dbReference type="NCBI Taxonomy" id="1368425"/>
    <lineage>
        <taxon>Bacteria</taxon>
        <taxon>Pseudomonadati</taxon>
        <taxon>Pseudomonadota</taxon>
        <taxon>Alphaproteobacteria</taxon>
        <taxon>Hyphomicrobiales</taxon>
        <taxon>Rhizobiaceae</taxon>
        <taxon>Peteryoungia</taxon>
    </lineage>
</organism>
<keyword evidence="3" id="KW-1185">Reference proteome</keyword>
<comment type="caution">
    <text evidence="2">The sequence shown here is derived from an EMBL/GenBank/DDBJ whole genome shotgun (WGS) entry which is preliminary data.</text>
</comment>
<sequence length="144" mass="15102">MIRIIPAFSFAASLVALAPLGAAAQELTVRVSGIAEARGEIGCALHASGASFPTGQAGARIVWIKATGSEVRCRFADVGAGSYAVAISHDLNGNRRTDTNFLGMPTEAWGVSNNVRPSLRAPRFEEARFETDGSAQTISVRIAK</sequence>
<proteinExistence type="predicted"/>
<gene>
    <name evidence="2" type="ORF">J2045_004163</name>
</gene>
<accession>A0ABU0GEH0</accession>
<keyword evidence="1" id="KW-0732">Signal</keyword>
<feature type="chain" id="PRO_5045959869" evidence="1">
    <location>
        <begin position="19"/>
        <end position="144"/>
    </location>
</feature>
<evidence type="ECO:0000256" key="1">
    <source>
        <dbReference type="SAM" id="SignalP"/>
    </source>
</evidence>
<reference evidence="2 3" key="1">
    <citation type="submission" date="2023-07" db="EMBL/GenBank/DDBJ databases">
        <title>Genomic Encyclopedia of Type Strains, Phase IV (KMG-IV): sequencing the most valuable type-strain genomes for metagenomic binning, comparative biology and taxonomic classification.</title>
        <authorList>
            <person name="Goeker M."/>
        </authorList>
    </citation>
    <scope>NUCLEOTIDE SEQUENCE [LARGE SCALE GENOMIC DNA]</scope>
    <source>
        <strain evidence="2 3">DSM 1111</strain>
    </source>
</reference>
<evidence type="ECO:0000313" key="2">
    <source>
        <dbReference type="EMBL" id="MDQ0423111.1"/>
    </source>
</evidence>
<dbReference type="EMBL" id="JAUSUW010000016">
    <property type="protein sequence ID" value="MDQ0423111.1"/>
    <property type="molecule type" value="Genomic_DNA"/>
</dbReference>
<dbReference type="RefSeq" id="WP_307376541.1">
    <property type="nucleotide sequence ID" value="NZ_JAUSUW010000016.1"/>
</dbReference>
<dbReference type="Pfam" id="PF09912">
    <property type="entry name" value="DUF2141"/>
    <property type="match status" value="1"/>
</dbReference>
<dbReference type="InterPro" id="IPR018673">
    <property type="entry name" value="DUF2141"/>
</dbReference>
<evidence type="ECO:0000313" key="3">
    <source>
        <dbReference type="Proteomes" id="UP001238496"/>
    </source>
</evidence>
<name>A0ABU0GEH0_9HYPH</name>
<feature type="signal peptide" evidence="1">
    <location>
        <begin position="1"/>
        <end position="18"/>
    </location>
</feature>
<protein>
    <submittedName>
        <fullName evidence="2">Uncharacterized protein (DUF2141 family)</fullName>
    </submittedName>
</protein>
<dbReference type="Proteomes" id="UP001238496">
    <property type="component" value="Unassembled WGS sequence"/>
</dbReference>